<organism evidence="1 2">
    <name type="scientific">Marinifilum caeruleilacunae</name>
    <dbReference type="NCBI Taxonomy" id="2499076"/>
    <lineage>
        <taxon>Bacteria</taxon>
        <taxon>Pseudomonadati</taxon>
        <taxon>Bacteroidota</taxon>
        <taxon>Bacteroidia</taxon>
        <taxon>Marinilabiliales</taxon>
        <taxon>Marinifilaceae</taxon>
    </lineage>
</organism>
<sequence>MKNLILLTILISLFSCKMDKEDYIIKKFENLLGEQETKFLNELVTDLDLFLDSEYPGKKLKFKEYLKDISKSSVKTDWTIDDVKLQSYKESNLFGKYDTIYPDSVWHEGISFKINHPNHGISEELIPIDGQNKQILIDSILNLLKNKPLSVLTEASCFYSALDSVKQSDALIIEYLDAKQAVGRISQQNLADGLLSNYDDSKEYFAKRIYIINRYDL</sequence>
<dbReference type="Proteomes" id="UP000732105">
    <property type="component" value="Unassembled WGS sequence"/>
</dbReference>
<dbReference type="EMBL" id="RZNH01000002">
    <property type="protein sequence ID" value="NOU58501.1"/>
    <property type="molecule type" value="Genomic_DNA"/>
</dbReference>
<keyword evidence="2" id="KW-1185">Reference proteome</keyword>
<evidence type="ECO:0000313" key="2">
    <source>
        <dbReference type="Proteomes" id="UP000732105"/>
    </source>
</evidence>
<accession>A0ABX1WR66</accession>
<proteinExistence type="predicted"/>
<comment type="caution">
    <text evidence="1">The sequence shown here is derived from an EMBL/GenBank/DDBJ whole genome shotgun (WGS) entry which is preliminary data.</text>
</comment>
<reference evidence="1 2" key="1">
    <citation type="submission" date="2018-12" db="EMBL/GenBank/DDBJ databases">
        <title>Marinifilum JC070 sp. nov., a marine bacterium isolated from Yongle Blue Hole in the South China Sea.</title>
        <authorList>
            <person name="Fu T."/>
        </authorList>
    </citation>
    <scope>NUCLEOTIDE SEQUENCE [LARGE SCALE GENOMIC DNA]</scope>
    <source>
        <strain evidence="1 2">JC070</strain>
    </source>
</reference>
<dbReference type="RefSeq" id="WP_171593770.1">
    <property type="nucleotide sequence ID" value="NZ_RZNH01000002.1"/>
</dbReference>
<gene>
    <name evidence="1" type="ORF">ELS83_01635</name>
</gene>
<protein>
    <submittedName>
        <fullName evidence="1">Uncharacterized protein</fullName>
    </submittedName>
</protein>
<name>A0ABX1WR66_9BACT</name>
<dbReference type="PROSITE" id="PS51257">
    <property type="entry name" value="PROKAR_LIPOPROTEIN"/>
    <property type="match status" value="1"/>
</dbReference>
<evidence type="ECO:0000313" key="1">
    <source>
        <dbReference type="EMBL" id="NOU58501.1"/>
    </source>
</evidence>